<keyword evidence="4" id="KW-1185">Reference proteome</keyword>
<dbReference type="InterPro" id="IPR038512">
    <property type="entry name" value="GpU-like_sf"/>
</dbReference>
<evidence type="ECO:0000313" key="2">
    <source>
        <dbReference type="EMBL" id="MBK5175539.1"/>
    </source>
</evidence>
<proteinExistence type="predicted"/>
<dbReference type="EMBL" id="JADRCP010000001">
    <property type="protein sequence ID" value="MBK5175539.1"/>
    <property type="molecule type" value="Genomic_DNA"/>
</dbReference>
<sequence length="134" mass="15045">MKHPQIRAAVLAALKATITDPGIVWFDGRPGFLDSDQLPAIAVYLTDAKSTENYLEDEKTWAAILHIEVFLKADETDTVLDEWIENSILPVMDDIPALSELVDDIDTVGYDYQRDDMAMTWGSADLQYALTYSM</sequence>
<organism evidence="2 3">
    <name type="scientific">Limnobaculum xujianqingii</name>
    <dbReference type="NCBI Taxonomy" id="2738837"/>
    <lineage>
        <taxon>Bacteria</taxon>
        <taxon>Pseudomonadati</taxon>
        <taxon>Pseudomonadota</taxon>
        <taxon>Gammaproteobacteria</taxon>
        <taxon>Enterobacterales</taxon>
        <taxon>Budviciaceae</taxon>
        <taxon>Limnobaculum</taxon>
    </lineage>
</organism>
<dbReference type="Gene3D" id="3.30.70.1700">
    <property type="entry name" value="Phage minor tail protein U"/>
    <property type="match status" value="1"/>
</dbReference>
<dbReference type="EMBL" id="JADRCQ010000001">
    <property type="protein sequence ID" value="MBK5072230.1"/>
    <property type="molecule type" value="Genomic_DNA"/>
</dbReference>
<protein>
    <submittedName>
        <fullName evidence="2">Phage tail protein</fullName>
    </submittedName>
</protein>
<evidence type="ECO:0000313" key="1">
    <source>
        <dbReference type="EMBL" id="MBK5072230.1"/>
    </source>
</evidence>
<gene>
    <name evidence="2" type="ORF">I2492_04265</name>
    <name evidence="1" type="ORF">I2493_04265</name>
</gene>
<dbReference type="InterPro" id="IPR035934">
    <property type="entry name" value="Phage_tail_protein-like_sf"/>
</dbReference>
<dbReference type="Proteomes" id="UP001296969">
    <property type="component" value="Unassembled WGS sequence"/>
</dbReference>
<dbReference type="RefSeq" id="WP_228397391.1">
    <property type="nucleotide sequence ID" value="NZ_JADRCP010000001.1"/>
</dbReference>
<dbReference type="Pfam" id="PF06141">
    <property type="entry name" value="Phage_tail_U"/>
    <property type="match status" value="1"/>
</dbReference>
<name>A0A9D7AGG7_9GAMM</name>
<evidence type="ECO:0000313" key="4">
    <source>
        <dbReference type="Proteomes" id="UP001296969"/>
    </source>
</evidence>
<dbReference type="Proteomes" id="UP000807542">
    <property type="component" value="Unassembled WGS sequence"/>
</dbReference>
<accession>A0A9D7AGG7</accession>
<dbReference type="SUPFAM" id="SSF143749">
    <property type="entry name" value="Phage tail protein-like"/>
    <property type="match status" value="1"/>
</dbReference>
<dbReference type="InterPro" id="IPR009312">
    <property type="entry name" value="Phage_lambda_GpU-like"/>
</dbReference>
<dbReference type="AlphaFoldDB" id="A0A9D7AGG7"/>
<comment type="caution">
    <text evidence="2">The sequence shown here is derived from an EMBL/GenBank/DDBJ whole genome shotgun (WGS) entry which is preliminary data.</text>
</comment>
<reference evidence="2 4" key="1">
    <citation type="submission" date="2020-11" db="EMBL/GenBank/DDBJ databases">
        <title>Insectihabitans protaetiae gen. nov. sp. nov. and Insectihabitans allomyrinae sp. nov., isolated from larvae of Protaetia brevitarsis seulensis and Allomyrina dichotoma, respectively.</title>
        <authorList>
            <person name="Lee S.D."/>
            <person name="Byeon Y.-S."/>
            <person name="Kim S.-M."/>
            <person name="Yang H.L."/>
            <person name="Kim I.S."/>
        </authorList>
    </citation>
    <scope>NUCLEOTIDE SEQUENCE</scope>
    <source>
        <strain evidence="2">CWB-B4</strain>
        <strain evidence="1 4">CWB-B43</strain>
    </source>
</reference>
<evidence type="ECO:0000313" key="3">
    <source>
        <dbReference type="Proteomes" id="UP000807542"/>
    </source>
</evidence>